<gene>
    <name evidence="2" type="ORF">LEA_11618</name>
</gene>
<feature type="compositionally biased region" description="Low complexity" evidence="1">
    <location>
        <begin position="187"/>
        <end position="198"/>
    </location>
</feature>
<proteinExistence type="predicted"/>
<protein>
    <submittedName>
        <fullName evidence="2">Uncharacterized protein</fullName>
    </submittedName>
</protein>
<feature type="region of interest" description="Disordered" evidence="1">
    <location>
        <begin position="182"/>
        <end position="222"/>
    </location>
</feature>
<sequence length="222" mass="24051">DKDGKTTVIEGPSVRFTEIISACWKNLRIAGRIIANDGKTITAQGVCHDLESNVAYSTEVKRSILTSKGYTYSQDMQVVVGNAAVAIAQRNAICKVVPQVLIASVVKEVQAKALEHIKQTGVQSQWKSCVVCFQVYQVTDLMLLEYLGKKSAEEVTAEDIQKLAGVYNAIKEGTTTVEETFKKPKQQDAIAQQAQAAADDAKNKAQKAMNRSQGKTGAAAKK</sequence>
<organism evidence="2">
    <name type="scientific">human gut metagenome</name>
    <dbReference type="NCBI Taxonomy" id="408170"/>
    <lineage>
        <taxon>unclassified sequences</taxon>
        <taxon>metagenomes</taxon>
        <taxon>organismal metagenomes</taxon>
    </lineage>
</organism>
<name>K1T901_9ZZZZ</name>
<dbReference type="EMBL" id="AJWY01007839">
    <property type="protein sequence ID" value="EKC62875.1"/>
    <property type="molecule type" value="Genomic_DNA"/>
</dbReference>
<reference evidence="2" key="1">
    <citation type="journal article" date="2013" name="Environ. Microbiol.">
        <title>Microbiota from the distal guts of lean and obese adolescents exhibit partial functional redundancy besides clear differences in community structure.</title>
        <authorList>
            <person name="Ferrer M."/>
            <person name="Ruiz A."/>
            <person name="Lanza F."/>
            <person name="Haange S.B."/>
            <person name="Oberbach A."/>
            <person name="Till H."/>
            <person name="Bargiela R."/>
            <person name="Campoy C."/>
            <person name="Segura M.T."/>
            <person name="Richter M."/>
            <person name="von Bergen M."/>
            <person name="Seifert J."/>
            <person name="Suarez A."/>
        </authorList>
    </citation>
    <scope>NUCLEOTIDE SEQUENCE</scope>
</reference>
<dbReference type="AlphaFoldDB" id="K1T901"/>
<comment type="caution">
    <text evidence="2">The sequence shown here is derived from an EMBL/GenBank/DDBJ whole genome shotgun (WGS) entry which is preliminary data.</text>
</comment>
<evidence type="ECO:0000313" key="2">
    <source>
        <dbReference type="EMBL" id="EKC62875.1"/>
    </source>
</evidence>
<feature type="non-terminal residue" evidence="2">
    <location>
        <position position="1"/>
    </location>
</feature>
<evidence type="ECO:0000256" key="1">
    <source>
        <dbReference type="SAM" id="MobiDB-lite"/>
    </source>
</evidence>
<accession>K1T901</accession>